<dbReference type="OrthoDB" id="406631at2759"/>
<feature type="compositionally biased region" description="Low complexity" evidence="9">
    <location>
        <begin position="175"/>
        <end position="217"/>
    </location>
</feature>
<organism evidence="12 13">
    <name type="scientific">Rhodotorula taiwanensis</name>
    <dbReference type="NCBI Taxonomy" id="741276"/>
    <lineage>
        <taxon>Eukaryota</taxon>
        <taxon>Fungi</taxon>
        <taxon>Dikarya</taxon>
        <taxon>Basidiomycota</taxon>
        <taxon>Pucciniomycotina</taxon>
        <taxon>Microbotryomycetes</taxon>
        <taxon>Sporidiobolales</taxon>
        <taxon>Sporidiobolaceae</taxon>
        <taxon>Rhodotorula</taxon>
    </lineage>
</organism>
<reference evidence="12 13" key="1">
    <citation type="journal article" date="2018" name="Front. Microbiol.">
        <title>Prospects for Fungal Bioremediation of Acidic Radioactive Waste Sites: Characterization and Genome Sequence of Rhodotorula taiwanensis MD1149.</title>
        <authorList>
            <person name="Tkavc R."/>
            <person name="Matrosova V.Y."/>
            <person name="Grichenko O.E."/>
            <person name="Gostincar C."/>
            <person name="Volpe R.P."/>
            <person name="Klimenkova P."/>
            <person name="Gaidamakova E.K."/>
            <person name="Zhou C.E."/>
            <person name="Stewart B.J."/>
            <person name="Lyman M.G."/>
            <person name="Malfatti S.A."/>
            <person name="Rubinfeld B."/>
            <person name="Courtot M."/>
            <person name="Singh J."/>
            <person name="Dalgard C.L."/>
            <person name="Hamilton T."/>
            <person name="Frey K.G."/>
            <person name="Gunde-Cimerman N."/>
            <person name="Dugan L."/>
            <person name="Daly M.J."/>
        </authorList>
    </citation>
    <scope>NUCLEOTIDE SEQUENCE [LARGE SCALE GENOMIC DNA]</scope>
    <source>
        <strain evidence="12 13">MD1149</strain>
    </source>
</reference>
<proteinExistence type="inferred from homology"/>
<dbReference type="Gene3D" id="3.20.20.80">
    <property type="entry name" value="Glycosidases"/>
    <property type="match status" value="1"/>
</dbReference>
<evidence type="ECO:0000259" key="11">
    <source>
        <dbReference type="Pfam" id="PF26410"/>
    </source>
</evidence>
<feature type="region of interest" description="Disordered" evidence="9">
    <location>
        <begin position="28"/>
        <end position="61"/>
    </location>
</feature>
<dbReference type="GO" id="GO:0016985">
    <property type="term" value="F:mannan endo-1,4-beta-mannosidase activity"/>
    <property type="evidence" value="ECO:0007669"/>
    <property type="project" value="UniProtKB-EC"/>
</dbReference>
<keyword evidence="8" id="KW-0326">Glycosidase</keyword>
<evidence type="ECO:0000256" key="8">
    <source>
        <dbReference type="ARBA" id="ARBA00023295"/>
    </source>
</evidence>
<evidence type="ECO:0000256" key="2">
    <source>
        <dbReference type="ARBA" id="ARBA00004613"/>
    </source>
</evidence>
<evidence type="ECO:0000313" key="12">
    <source>
        <dbReference type="EMBL" id="POY76848.1"/>
    </source>
</evidence>
<feature type="chain" id="PRO_5015403764" description="mannan endo-1,4-beta-mannosidase" evidence="10">
    <location>
        <begin position="30"/>
        <end position="638"/>
    </location>
</feature>
<sequence length="638" mass="67581">MPTRLSLAVVGTAVASLASLASMPTLAHANASPHEPGKPRSHGAPGGPIPGYAPAARDRRAPSVEPTIDDFANVDHYMPYGAESVYHYREDAYYLRERGLDVGAGEWDGDSVVPGDAAASWRTGDTVLGYGAGHDVRLGSAMHRRAAQSFADKIAADMASLVMNPKWLAQNPKWTSWGSSGGNATAAATAPTLTQASTQGASTASPSPSVSASKTSSAAASKTSAVVGAAESVAWVLPSPPSSTCAGGYTNTQGGGVYAAQVGNVPWLPRPSTYVVRGGNQLYLDGNEFPIVGPNIYWLGLDENVGWSPSYPSHGRIREAMAISVAMGATTVRSHTLGVSTGHPLTLWPNAYQTNSNARHRECITDTEEHATCQWDTIDYSIWAARNYGLRLIVPLTDHGGKYDFIGWAGADTSDGSQFYYNSDVVQIFKDYITVLLNHTNQYTGVKIGEDPTILGFETGNELGGYMLGGGAPPASWTQDIAAHIKSLSPGTLILDGTDGLTTYSGDLGITGLGVSSVDLVTDHFYPALQWLLNKDQGWMNNYSNKVFYVGELDWTGLKGGDDLGTFYSTLENWPGAGSMMWSVFGHDDSCCNYVTHNDGYTLNYPNGLSSDLQAPALALVQTSALADLSDMVYAGTV</sequence>
<comment type="similarity">
    <text evidence="3">Belongs to the glycosyl hydrolase 5 (cellulase A) family.</text>
</comment>
<dbReference type="PANTHER" id="PTHR31451">
    <property type="match status" value="1"/>
</dbReference>
<evidence type="ECO:0000313" key="13">
    <source>
        <dbReference type="Proteomes" id="UP000237144"/>
    </source>
</evidence>
<name>A0A2S5BJB0_9BASI</name>
<dbReference type="SUPFAM" id="SSF51445">
    <property type="entry name" value="(Trans)glycosidases"/>
    <property type="match status" value="1"/>
</dbReference>
<keyword evidence="5" id="KW-0964">Secreted</keyword>
<dbReference type="Pfam" id="PF26410">
    <property type="entry name" value="GH5_mannosidase"/>
    <property type="match status" value="1"/>
</dbReference>
<evidence type="ECO:0000256" key="4">
    <source>
        <dbReference type="ARBA" id="ARBA00012706"/>
    </source>
</evidence>
<keyword evidence="7" id="KW-0378">Hydrolase</keyword>
<feature type="region of interest" description="Disordered" evidence="9">
    <location>
        <begin position="174"/>
        <end position="217"/>
    </location>
</feature>
<evidence type="ECO:0000256" key="1">
    <source>
        <dbReference type="ARBA" id="ARBA00001678"/>
    </source>
</evidence>
<evidence type="ECO:0000256" key="7">
    <source>
        <dbReference type="ARBA" id="ARBA00022801"/>
    </source>
</evidence>
<dbReference type="EC" id="3.2.1.78" evidence="4"/>
<gene>
    <name evidence="12" type="ORF">BMF94_0100</name>
</gene>
<evidence type="ECO:0000256" key="9">
    <source>
        <dbReference type="SAM" id="MobiDB-lite"/>
    </source>
</evidence>
<keyword evidence="6 10" id="KW-0732">Signal</keyword>
<dbReference type="GO" id="GO:0005576">
    <property type="term" value="C:extracellular region"/>
    <property type="evidence" value="ECO:0007669"/>
    <property type="project" value="UniProtKB-SubCell"/>
</dbReference>
<keyword evidence="13" id="KW-1185">Reference proteome</keyword>
<comment type="subcellular location">
    <subcellularLocation>
        <location evidence="2">Secreted</location>
    </subcellularLocation>
</comment>
<protein>
    <recommendedName>
        <fullName evidence="4">mannan endo-1,4-beta-mannosidase</fullName>
        <ecNumber evidence="4">3.2.1.78</ecNumber>
    </recommendedName>
</protein>
<feature type="signal peptide" evidence="10">
    <location>
        <begin position="1"/>
        <end position="29"/>
    </location>
</feature>
<evidence type="ECO:0000256" key="10">
    <source>
        <dbReference type="SAM" id="SignalP"/>
    </source>
</evidence>
<comment type="caution">
    <text evidence="12">The sequence shown here is derived from an EMBL/GenBank/DDBJ whole genome shotgun (WGS) entry which is preliminary data.</text>
</comment>
<dbReference type="PANTHER" id="PTHR31451:SF39">
    <property type="entry name" value="MANNAN ENDO-1,4-BETA-MANNOSIDASE 1"/>
    <property type="match status" value="1"/>
</dbReference>
<dbReference type="Proteomes" id="UP000237144">
    <property type="component" value="Unassembled WGS sequence"/>
</dbReference>
<dbReference type="InterPro" id="IPR001547">
    <property type="entry name" value="Glyco_hydro_5"/>
</dbReference>
<accession>A0A2S5BJB0</accession>
<comment type="catalytic activity">
    <reaction evidence="1">
        <text>Random hydrolysis of (1-&gt;4)-beta-D-mannosidic linkages in mannans, galactomannans and glucomannans.</text>
        <dbReference type="EC" id="3.2.1.78"/>
    </reaction>
</comment>
<dbReference type="InterPro" id="IPR045053">
    <property type="entry name" value="MAN-like"/>
</dbReference>
<dbReference type="AlphaFoldDB" id="A0A2S5BJB0"/>
<feature type="domain" description="Glycoside hydrolase family 5" evidence="11">
    <location>
        <begin position="413"/>
        <end position="528"/>
    </location>
</feature>
<evidence type="ECO:0000256" key="5">
    <source>
        <dbReference type="ARBA" id="ARBA00022525"/>
    </source>
</evidence>
<evidence type="ECO:0000256" key="6">
    <source>
        <dbReference type="ARBA" id="ARBA00022729"/>
    </source>
</evidence>
<dbReference type="InterPro" id="IPR017853">
    <property type="entry name" value="GH"/>
</dbReference>
<dbReference type="EMBL" id="PJQD01000001">
    <property type="protein sequence ID" value="POY76848.1"/>
    <property type="molecule type" value="Genomic_DNA"/>
</dbReference>
<evidence type="ECO:0000256" key="3">
    <source>
        <dbReference type="ARBA" id="ARBA00005641"/>
    </source>
</evidence>
<dbReference type="STRING" id="741276.A0A2S5BJB0"/>